<evidence type="ECO:0000313" key="1">
    <source>
        <dbReference type="EMBL" id="AWI09449.1"/>
    </source>
</evidence>
<gene>
    <name evidence="1" type="ORF">CKA38_09505</name>
</gene>
<dbReference type="AlphaFoldDB" id="A0A2U8E3J8"/>
<reference evidence="1 2" key="1">
    <citation type="journal article" date="2018" name="Syst. Appl. Microbiol.">
        <title>Ereboglobus luteus gen. nov. sp. nov. from cockroach guts, and new insights into the oxygen relationship of the genera Opitutus and Didymococcus (Verrucomicrobia: Opitutaceae).</title>
        <authorList>
            <person name="Tegtmeier D."/>
            <person name="Belitz A."/>
            <person name="Radek R."/>
            <person name="Heimerl T."/>
            <person name="Brune A."/>
        </authorList>
    </citation>
    <scope>NUCLEOTIDE SEQUENCE [LARGE SCALE GENOMIC DNA]</scope>
    <source>
        <strain evidence="1 2">Ho45</strain>
    </source>
</reference>
<proteinExistence type="predicted"/>
<organism evidence="1 2">
    <name type="scientific">Ereboglobus luteus</name>
    <dbReference type="NCBI Taxonomy" id="1796921"/>
    <lineage>
        <taxon>Bacteria</taxon>
        <taxon>Pseudomonadati</taxon>
        <taxon>Verrucomicrobiota</taxon>
        <taxon>Opitutia</taxon>
        <taxon>Opitutales</taxon>
        <taxon>Opitutaceae</taxon>
        <taxon>Ereboglobus</taxon>
    </lineage>
</organism>
<dbReference type="EMBL" id="CP023004">
    <property type="protein sequence ID" value="AWI09449.1"/>
    <property type="molecule type" value="Genomic_DNA"/>
</dbReference>
<sequence length="240" mass="26357">MSKAQIAVVKGDASSAAEVSVNAAYSQNFNSLPAPASTKPDKAEPLAWKNNVTLRGWFRDVGHSKGDCSASGAYVDAPAFFNYGLDGNPNRSVGFRNTQGNERDAAAAIVFLNETGAPIKGVKISYTGRQWRRQSEAATTLVVGWRFFGKEFNADTFTARQKQWWTDVPALTFTAPQLEGSNVVNGMAPECMKKFPATEVIFRRGVYPGEYFSIRWYYPTDPKSTGNGLALDDVEIEFIK</sequence>
<dbReference type="KEGG" id="elut:CKA38_09505"/>
<protein>
    <submittedName>
        <fullName evidence="1">Uncharacterized protein</fullName>
    </submittedName>
</protein>
<evidence type="ECO:0000313" key="2">
    <source>
        <dbReference type="Proteomes" id="UP000244896"/>
    </source>
</evidence>
<dbReference type="Proteomes" id="UP000244896">
    <property type="component" value="Chromosome"/>
</dbReference>
<accession>A0A2U8E3J8</accession>
<name>A0A2U8E3J8_9BACT</name>
<keyword evidence="2" id="KW-1185">Reference proteome</keyword>